<organism evidence="3 4">
    <name type="scientific">Telluria mixta</name>
    <dbReference type="NCBI Taxonomy" id="34071"/>
    <lineage>
        <taxon>Bacteria</taxon>
        <taxon>Pseudomonadati</taxon>
        <taxon>Pseudomonadota</taxon>
        <taxon>Betaproteobacteria</taxon>
        <taxon>Burkholderiales</taxon>
        <taxon>Oxalobacteraceae</taxon>
        <taxon>Telluria group</taxon>
        <taxon>Telluria</taxon>
    </lineage>
</organism>
<dbReference type="EMBL" id="JANUHC010000004">
    <property type="protein sequence ID" value="MCS0630453.1"/>
    <property type="molecule type" value="Genomic_DNA"/>
</dbReference>
<keyword evidence="4" id="KW-1185">Reference proteome</keyword>
<evidence type="ECO:0000259" key="2">
    <source>
        <dbReference type="Pfam" id="PF18426"/>
    </source>
</evidence>
<keyword evidence="1" id="KW-0732">Signal</keyword>
<gene>
    <name evidence="3" type="ORF">NX786_14025</name>
</gene>
<dbReference type="Proteomes" id="UP001165263">
    <property type="component" value="Unassembled WGS sequence"/>
</dbReference>
<evidence type="ECO:0000313" key="4">
    <source>
        <dbReference type="Proteomes" id="UP001165263"/>
    </source>
</evidence>
<proteinExistence type="predicted"/>
<protein>
    <submittedName>
        <fullName evidence="3">T6SS immunity protein Tli4 family protein</fullName>
    </submittedName>
</protein>
<evidence type="ECO:0000313" key="3">
    <source>
        <dbReference type="EMBL" id="MCS0630453.1"/>
    </source>
</evidence>
<sequence length="443" mass="49458">MVACIVVALLLLGGVPNVLHAVELQDEHSQDEPSRSPTADDLLKVTAPDYKKPAGVSSECLGRMMFDVSGPVEWPLYYSHMYPKGIFSRSFSVNIRDPYDRMRYGDTLIAVIASANGIAKEKVFEATPRARVEALRKSIEEKHAYIARLKKPGEIKNANKDEIEDQLEEIKRLETIIAKYGTDYEQFETGLPNSEGYWTSEDSSEDQTERDSILRAYVTRGDHIFVFESTTRIKTPSDKETHKKKFSLMLSNFRTRAANEIPSERGVCIPFGFIQDSGDTPIEFKQTMRFPDAPGVFYTLSTGKVNARNIKATPLLAMAEAAISPPPPEKPSDPVPKVVQRIGPRIVKMGGLSASQGGVHLKLDQPGGKGYEIYSVFTGYGGWLGTTVLPYILVNMRTMNKNLAPELKEIPPPFAVSKSRMDLVVKSMRWRPTTPPMPELTRR</sequence>
<dbReference type="InterPro" id="IPR041290">
    <property type="entry name" value="Tli4_C"/>
</dbReference>
<dbReference type="Pfam" id="PF18426">
    <property type="entry name" value="Tli4_C"/>
    <property type="match status" value="1"/>
</dbReference>
<feature type="signal peptide" evidence="1">
    <location>
        <begin position="1"/>
        <end position="21"/>
    </location>
</feature>
<name>A0ABT2BZ85_9BURK</name>
<feature type="chain" id="PRO_5046035045" evidence="1">
    <location>
        <begin position="22"/>
        <end position="443"/>
    </location>
</feature>
<evidence type="ECO:0000256" key="1">
    <source>
        <dbReference type="SAM" id="SignalP"/>
    </source>
</evidence>
<accession>A0ABT2BZ85</accession>
<feature type="domain" description="Tle cognate immunity protein 4 C-terminal" evidence="2">
    <location>
        <begin position="260"/>
        <end position="433"/>
    </location>
</feature>
<reference evidence="3" key="1">
    <citation type="submission" date="2022-08" db="EMBL/GenBank/DDBJ databases">
        <title>Reclassification of Massilia species as members of the genera Telluria, Duganella, Pseudoduganella, Mokoshia gen. nov. and Zemynaea gen. nov. using orthogonal and non-orthogonal genome-based approaches.</title>
        <authorList>
            <person name="Bowman J.P."/>
        </authorList>
    </citation>
    <scope>NUCLEOTIDE SEQUENCE</scope>
    <source>
        <strain evidence="3">LMG 11547</strain>
    </source>
</reference>
<dbReference type="RefSeq" id="WP_259449557.1">
    <property type="nucleotide sequence ID" value="NZ_CP119520.1"/>
</dbReference>
<comment type="caution">
    <text evidence="3">The sequence shown here is derived from an EMBL/GenBank/DDBJ whole genome shotgun (WGS) entry which is preliminary data.</text>
</comment>